<proteinExistence type="predicted"/>
<dbReference type="EMBL" id="QRMZ01000034">
    <property type="protein sequence ID" value="RHK03642.1"/>
    <property type="molecule type" value="Genomic_DNA"/>
</dbReference>
<sequence length="179" mass="20806">MQRYIALLRGINVGGKNKISMKELKAGFEELGFSNVVTYLNSGNVIFSSEGYDPQALPEMIKAMIKRYFSFDIAIYIIRQRDLQERLTHRPDWSGTEDKTIYDNLIFLMPSLTYEVLSEKLGAPNADLEQVFPYKDVIFWSYIRKDYQKTNWWKKTASTSVGKQITIRTINTVRKIAEL</sequence>
<dbReference type="Gene3D" id="3.30.70.1260">
    <property type="entry name" value="bacterial protein sp0830 like"/>
    <property type="match status" value="1"/>
</dbReference>
<dbReference type="SUPFAM" id="SSF160379">
    <property type="entry name" value="SP0830-like"/>
    <property type="match status" value="1"/>
</dbReference>
<organism evidence="1 2">
    <name type="scientific">Enterococcus casseliflavus</name>
    <name type="common">Enterococcus flavescens</name>
    <dbReference type="NCBI Taxonomy" id="37734"/>
    <lineage>
        <taxon>Bacteria</taxon>
        <taxon>Bacillati</taxon>
        <taxon>Bacillota</taxon>
        <taxon>Bacilli</taxon>
        <taxon>Lactobacillales</taxon>
        <taxon>Enterococcaceae</taxon>
        <taxon>Enterococcus</taxon>
    </lineage>
</organism>
<accession>A0A415EMM7</accession>
<gene>
    <name evidence="1" type="ORF">DW084_17185</name>
</gene>
<comment type="caution">
    <text evidence="1">The sequence shown here is derived from an EMBL/GenBank/DDBJ whole genome shotgun (WGS) entry which is preliminary data.</text>
</comment>
<reference evidence="1 2" key="1">
    <citation type="submission" date="2018-08" db="EMBL/GenBank/DDBJ databases">
        <title>A genome reference for cultivated species of the human gut microbiota.</title>
        <authorList>
            <person name="Zou Y."/>
            <person name="Xue W."/>
            <person name="Luo G."/>
        </authorList>
    </citation>
    <scope>NUCLEOTIDE SEQUENCE [LARGE SCALE GENOMIC DNA]</scope>
    <source>
        <strain evidence="1 2">AF48-16</strain>
    </source>
</reference>
<dbReference type="PANTHER" id="PTHR36439">
    <property type="entry name" value="BLL4334 PROTEIN"/>
    <property type="match status" value="1"/>
</dbReference>
<dbReference type="Gene3D" id="3.30.70.1280">
    <property type="entry name" value="SP0830-like domains"/>
    <property type="match status" value="1"/>
</dbReference>
<evidence type="ECO:0000313" key="2">
    <source>
        <dbReference type="Proteomes" id="UP000286288"/>
    </source>
</evidence>
<dbReference type="PANTHER" id="PTHR36439:SF1">
    <property type="entry name" value="DUF1697 DOMAIN-CONTAINING PROTEIN"/>
    <property type="match status" value="1"/>
</dbReference>
<dbReference type="PIRSF" id="PIRSF008502">
    <property type="entry name" value="UCP008502"/>
    <property type="match status" value="1"/>
</dbReference>
<evidence type="ECO:0000313" key="1">
    <source>
        <dbReference type="EMBL" id="RHK03642.1"/>
    </source>
</evidence>
<protein>
    <submittedName>
        <fullName evidence="1">DUF1697 domain-containing protein</fullName>
    </submittedName>
</protein>
<dbReference type="AlphaFoldDB" id="A0A415EMM7"/>
<dbReference type="Proteomes" id="UP000286288">
    <property type="component" value="Unassembled WGS sequence"/>
</dbReference>
<name>A0A415EMM7_ENTCA</name>
<dbReference type="InterPro" id="IPR012545">
    <property type="entry name" value="DUF1697"/>
</dbReference>
<dbReference type="Pfam" id="PF08002">
    <property type="entry name" value="DUF1697"/>
    <property type="match status" value="1"/>
</dbReference>